<evidence type="ECO:0000259" key="7">
    <source>
        <dbReference type="PROSITE" id="PS50966"/>
    </source>
</evidence>
<dbReference type="InterPro" id="IPR018289">
    <property type="entry name" value="MULE_transposase_dom"/>
</dbReference>
<dbReference type="Pfam" id="PF04434">
    <property type="entry name" value="SWIM"/>
    <property type="match status" value="1"/>
</dbReference>
<evidence type="ECO:0000313" key="8">
    <source>
        <dbReference type="EMBL" id="KAG7600061.1"/>
    </source>
</evidence>
<keyword evidence="3" id="KW-0862">Zinc</keyword>
<evidence type="ECO:0000256" key="4">
    <source>
        <dbReference type="PROSITE-ProRule" id="PRU00325"/>
    </source>
</evidence>
<evidence type="ECO:0000256" key="1">
    <source>
        <dbReference type="ARBA" id="ARBA00022723"/>
    </source>
</evidence>
<comment type="caution">
    <text evidence="8">The sequence shown here is derived from an EMBL/GenBank/DDBJ whole genome shotgun (WGS) entry which is preliminary data.</text>
</comment>
<dbReference type="Proteomes" id="UP000694251">
    <property type="component" value="Chromosome 6"/>
</dbReference>
<dbReference type="PANTHER" id="PTHR31973">
    <property type="entry name" value="POLYPROTEIN, PUTATIVE-RELATED"/>
    <property type="match status" value="1"/>
</dbReference>
<dbReference type="InterPro" id="IPR006564">
    <property type="entry name" value="Znf_PMZ"/>
</dbReference>
<dbReference type="OrthoDB" id="683469at2759"/>
<dbReference type="AlphaFoldDB" id="A0A8T2CZE4"/>
<sequence length="879" mass="102024">MKENVIIYFKFQGRMYNVMMKTLGEKITFSMLEDRLMTKLGLDGNKVKLHMRYNPRLFGVEEEMNVCDDEDVCVYVTSAKNNRRSVLVVEEISKPPEPEQLPEQLPGQLSRVGNSSVGKNYTELNSEEDEMRVDDGALIVLLEEQGTQHQLEAIVEDHGTQEDETRYDESMDNSDRGEQYVESPPAVEPGMFKKEWEDGIGLTLRQEFPNKAALHEVVDRAAFANSFGYVIKKSDKERYVLKCAKESCSWRLRASNISTTDIFSIRRYNKMHSCTRLSKGSSRLRKRKGNPQLVAALLHDHFPGQLETPVPSIIMELVQTKLGVKVSYSTALRGKYHAIYDLKGSPEESYKDINCYLYMLKKVNDGTVTYLKLDENDKFQYVFVALGASIEGFRVMRKVLIVDATHLKNGYGGVLVFASAQDPNRHHYIIAFAVLDGENDASWEWFFEKLKTVVPDTSELVFMTDRNTSLIKAIRNVYTAAHHGYCIWHLSQNVKGHATHTNRDVLAWKFQELSRVYVVADFNRAYDGFKLRYPKATKYLEDTTVKEKWARCCFPGERYNLDTSNCVESLNNVFNNARKYSLIPMVDAIIKKISGWFNEHRMEAASGSLENKMVPLVENYLHDLWVFAEKLKVVELNSFEREYVVTCDKGIDYTVSLVLKTCSCKVFDIQKYPCIHALAAFINIMDDEDRRRGLELHDLVTKYYWVELWALAYYRTIYLVPDRSQWEVPDEVKALKIVPLSKKPKKGRKKMLRLCERDPYYDDMKVAKRAIDQMEMVAMMEGIPKFCPCGGSIVETRKDEKRYYQCEKFKDDRMHIRKLWDKAMEEEVSSLRESVDYNRKKVLNHEYLIEEMQKELKAHRAEIVNVSKVVFRNPMDPKK</sequence>
<evidence type="ECO:0000313" key="9">
    <source>
        <dbReference type="Proteomes" id="UP000694251"/>
    </source>
</evidence>
<dbReference type="InterPro" id="IPR018290">
    <property type="entry name" value="MULE_transposase_N"/>
</dbReference>
<evidence type="ECO:0000256" key="6">
    <source>
        <dbReference type="SAM" id="MobiDB-lite"/>
    </source>
</evidence>
<feature type="region of interest" description="Disordered" evidence="6">
    <location>
        <begin position="95"/>
        <end position="117"/>
    </location>
</feature>
<dbReference type="PANTHER" id="PTHR31973:SF113">
    <property type="entry name" value="PROTEIN FAR1-RELATED SEQUENCE 5-LIKE"/>
    <property type="match status" value="1"/>
</dbReference>
<keyword evidence="2 4" id="KW-0863">Zinc-finger</keyword>
<dbReference type="InterPro" id="IPR007527">
    <property type="entry name" value="Znf_SWIM"/>
</dbReference>
<dbReference type="Pfam" id="PF10551">
    <property type="entry name" value="MULE"/>
    <property type="match status" value="1"/>
</dbReference>
<accession>A0A8T2CZE4</accession>
<evidence type="ECO:0000256" key="5">
    <source>
        <dbReference type="SAM" id="Coils"/>
    </source>
</evidence>
<evidence type="ECO:0000256" key="2">
    <source>
        <dbReference type="ARBA" id="ARBA00022771"/>
    </source>
</evidence>
<dbReference type="EMBL" id="JAEFBJ010000006">
    <property type="protein sequence ID" value="KAG7600061.1"/>
    <property type="molecule type" value="Genomic_DNA"/>
</dbReference>
<dbReference type="Pfam" id="PF03108">
    <property type="entry name" value="DBD_Tnp_Mut"/>
    <property type="match status" value="1"/>
</dbReference>
<dbReference type="Pfam" id="PF10532">
    <property type="entry name" value="Plant_all_beta"/>
    <property type="match status" value="1"/>
</dbReference>
<evidence type="ECO:0000256" key="3">
    <source>
        <dbReference type="ARBA" id="ARBA00022833"/>
    </source>
</evidence>
<reference evidence="8 9" key="1">
    <citation type="submission" date="2020-12" db="EMBL/GenBank/DDBJ databases">
        <title>Concerted genomic and epigenomic changes stabilize Arabidopsis allopolyploids.</title>
        <authorList>
            <person name="Chen Z."/>
        </authorList>
    </citation>
    <scope>NUCLEOTIDE SEQUENCE [LARGE SCALE GENOMIC DNA]</scope>
    <source>
        <strain evidence="8">As9502</strain>
        <tissue evidence="8">Leaf</tissue>
    </source>
</reference>
<proteinExistence type="predicted"/>
<feature type="compositionally biased region" description="Basic and acidic residues" evidence="6">
    <location>
        <begin position="159"/>
        <end position="179"/>
    </location>
</feature>
<dbReference type="InterPro" id="IPR004332">
    <property type="entry name" value="Transposase_MuDR"/>
</dbReference>
<dbReference type="PROSITE" id="PS50966">
    <property type="entry name" value="ZF_SWIM"/>
    <property type="match status" value="1"/>
</dbReference>
<dbReference type="SMART" id="SM00575">
    <property type="entry name" value="ZnF_PMZ"/>
    <property type="match status" value="1"/>
</dbReference>
<name>A0A8T2CZE4_ARASU</name>
<dbReference type="GO" id="GO:0008270">
    <property type="term" value="F:zinc ion binding"/>
    <property type="evidence" value="ECO:0007669"/>
    <property type="project" value="UniProtKB-KW"/>
</dbReference>
<feature type="coiled-coil region" evidence="5">
    <location>
        <begin position="842"/>
        <end position="869"/>
    </location>
</feature>
<gene>
    <name evidence="8" type="ORF">ISN44_As06g042040</name>
</gene>
<feature type="domain" description="SWIM-type" evidence="7">
    <location>
        <begin position="653"/>
        <end position="685"/>
    </location>
</feature>
<keyword evidence="9" id="KW-1185">Reference proteome</keyword>
<keyword evidence="5" id="KW-0175">Coiled coil</keyword>
<feature type="region of interest" description="Disordered" evidence="6">
    <location>
        <begin position="159"/>
        <end position="186"/>
    </location>
</feature>
<organism evidence="8 9">
    <name type="scientific">Arabidopsis suecica</name>
    <name type="common">Swedish thale-cress</name>
    <name type="synonym">Cardaminopsis suecica</name>
    <dbReference type="NCBI Taxonomy" id="45249"/>
    <lineage>
        <taxon>Eukaryota</taxon>
        <taxon>Viridiplantae</taxon>
        <taxon>Streptophyta</taxon>
        <taxon>Embryophyta</taxon>
        <taxon>Tracheophyta</taxon>
        <taxon>Spermatophyta</taxon>
        <taxon>Magnoliopsida</taxon>
        <taxon>eudicotyledons</taxon>
        <taxon>Gunneridae</taxon>
        <taxon>Pentapetalae</taxon>
        <taxon>rosids</taxon>
        <taxon>malvids</taxon>
        <taxon>Brassicales</taxon>
        <taxon>Brassicaceae</taxon>
        <taxon>Camelineae</taxon>
        <taxon>Arabidopsis</taxon>
    </lineage>
</organism>
<protein>
    <submittedName>
        <fullName evidence="8">Transposase MuDR plant</fullName>
    </submittedName>
</protein>
<keyword evidence="1" id="KW-0479">Metal-binding</keyword>